<protein>
    <submittedName>
        <fullName evidence="1">Uncharacterized protein</fullName>
    </submittedName>
</protein>
<evidence type="ECO:0000313" key="2">
    <source>
        <dbReference type="Proteomes" id="UP000799640"/>
    </source>
</evidence>
<dbReference type="AlphaFoldDB" id="A0A6G1HKE0"/>
<evidence type="ECO:0000313" key="1">
    <source>
        <dbReference type="EMBL" id="KAF2396307.1"/>
    </source>
</evidence>
<accession>A0A6G1HKE0</accession>
<proteinExistence type="predicted"/>
<keyword evidence="2" id="KW-1185">Reference proteome</keyword>
<organism evidence="1 2">
    <name type="scientific">Trichodelitschia bisporula</name>
    <dbReference type="NCBI Taxonomy" id="703511"/>
    <lineage>
        <taxon>Eukaryota</taxon>
        <taxon>Fungi</taxon>
        <taxon>Dikarya</taxon>
        <taxon>Ascomycota</taxon>
        <taxon>Pezizomycotina</taxon>
        <taxon>Dothideomycetes</taxon>
        <taxon>Dothideomycetes incertae sedis</taxon>
        <taxon>Phaeotrichales</taxon>
        <taxon>Phaeotrichaceae</taxon>
        <taxon>Trichodelitschia</taxon>
    </lineage>
</organism>
<reference evidence="1" key="1">
    <citation type="journal article" date="2020" name="Stud. Mycol.">
        <title>101 Dothideomycetes genomes: a test case for predicting lifestyles and emergence of pathogens.</title>
        <authorList>
            <person name="Haridas S."/>
            <person name="Albert R."/>
            <person name="Binder M."/>
            <person name="Bloem J."/>
            <person name="Labutti K."/>
            <person name="Salamov A."/>
            <person name="Andreopoulos B."/>
            <person name="Baker S."/>
            <person name="Barry K."/>
            <person name="Bills G."/>
            <person name="Bluhm B."/>
            <person name="Cannon C."/>
            <person name="Castanera R."/>
            <person name="Culley D."/>
            <person name="Daum C."/>
            <person name="Ezra D."/>
            <person name="Gonzalez J."/>
            <person name="Henrissat B."/>
            <person name="Kuo A."/>
            <person name="Liang C."/>
            <person name="Lipzen A."/>
            <person name="Lutzoni F."/>
            <person name="Magnuson J."/>
            <person name="Mondo S."/>
            <person name="Nolan M."/>
            <person name="Ohm R."/>
            <person name="Pangilinan J."/>
            <person name="Park H.-J."/>
            <person name="Ramirez L."/>
            <person name="Alfaro M."/>
            <person name="Sun H."/>
            <person name="Tritt A."/>
            <person name="Yoshinaga Y."/>
            <person name="Zwiers L.-H."/>
            <person name="Turgeon B."/>
            <person name="Goodwin S."/>
            <person name="Spatafora J."/>
            <person name="Crous P."/>
            <person name="Grigoriev I."/>
        </authorList>
    </citation>
    <scope>NUCLEOTIDE SEQUENCE</scope>
    <source>
        <strain evidence="1">CBS 262.69</strain>
    </source>
</reference>
<sequence length="151" mass="16810">MTWVTSMRRSEWWGINHLATLTKVAPLASPLIAHTVSDAQKAKLNVESMLGCDDGGTAVCTRMLASGLLCDDNHLPDNVLHQTTLTVAVFVVCRPKMQTAGYGIRVVHYAAMPISQRLAVGINPLWTTRMHISPKRPWKWSKIMGECMRCH</sequence>
<name>A0A6G1HKE0_9PEZI</name>
<dbReference type="Proteomes" id="UP000799640">
    <property type="component" value="Unassembled WGS sequence"/>
</dbReference>
<gene>
    <name evidence="1" type="ORF">EJ06DRAFT_234397</name>
</gene>
<dbReference type="EMBL" id="ML996707">
    <property type="protein sequence ID" value="KAF2396307.1"/>
    <property type="molecule type" value="Genomic_DNA"/>
</dbReference>